<dbReference type="SUPFAM" id="SSF55811">
    <property type="entry name" value="Nudix"/>
    <property type="match status" value="2"/>
</dbReference>
<feature type="non-terminal residue" evidence="2">
    <location>
        <position position="1"/>
    </location>
</feature>
<dbReference type="InterPro" id="IPR031804">
    <property type="entry name" value="DUF4743"/>
</dbReference>
<dbReference type="Gene3D" id="3.90.79.10">
    <property type="entry name" value="Nucleoside Triphosphate Pyrophosphohydrolase"/>
    <property type="match status" value="2"/>
</dbReference>
<dbReference type="EMBL" id="VCGU01000005">
    <property type="protein sequence ID" value="TRY75519.1"/>
    <property type="molecule type" value="Genomic_DNA"/>
</dbReference>
<evidence type="ECO:0000259" key="1">
    <source>
        <dbReference type="Pfam" id="PF15916"/>
    </source>
</evidence>
<evidence type="ECO:0000313" key="3">
    <source>
        <dbReference type="Proteomes" id="UP000318571"/>
    </source>
</evidence>
<dbReference type="STRING" id="6832.A0A553PCV7"/>
<keyword evidence="3" id="KW-1185">Reference proteome</keyword>
<dbReference type="InterPro" id="IPR015797">
    <property type="entry name" value="NUDIX_hydrolase-like_dom_sf"/>
</dbReference>
<dbReference type="Proteomes" id="UP000318571">
    <property type="component" value="Chromosome 2"/>
</dbReference>
<dbReference type="Pfam" id="PF15916">
    <property type="entry name" value="DUF4743"/>
    <property type="match status" value="1"/>
</dbReference>
<organism evidence="2 3">
    <name type="scientific">Tigriopus californicus</name>
    <name type="common">Marine copepod</name>
    <dbReference type="NCBI Taxonomy" id="6832"/>
    <lineage>
        <taxon>Eukaryota</taxon>
        <taxon>Metazoa</taxon>
        <taxon>Ecdysozoa</taxon>
        <taxon>Arthropoda</taxon>
        <taxon>Crustacea</taxon>
        <taxon>Multicrustacea</taxon>
        <taxon>Hexanauplia</taxon>
        <taxon>Copepoda</taxon>
        <taxon>Harpacticoida</taxon>
        <taxon>Harpacticidae</taxon>
        <taxon>Tigriopus</taxon>
    </lineage>
</organism>
<comment type="caution">
    <text evidence="2">The sequence shown here is derived from an EMBL/GenBank/DDBJ whole genome shotgun (WGS) entry which is preliminary data.</text>
</comment>
<sequence length="375" mass="43404">FQTKECRPLLCQNTQIGLIRKDVYEELRRFEDVFDFSRDDRVSIRDDLDSFESRTQAVDGVLRKIRDDCDFAALRGWRDETYDIRPNFSQEPLLKMERAATCMLGLRQYGIDINGYVNHSVEGLCLWLQKRSSRKPTWPGMWDNFVSAHFSFVIPNCDNEATSQFFFESERGIFPQTEFVFDLELPEDFSPENNDGEVEGFELVPVHRVGALMYESFFSSESLYIFERLLSPEMKTTSCPVTIDFLVRRGIINSENEAQEEANVSPVLAKTMKPGGVVTFFFESERGIFPQTEFVFDLELPEDFSPENNDGEVEGFELVPVHRIFERLLSPEMKTTSCPVTIDFLVRRGIINSENEPNLPQLVENLHIPIHSCYQ</sequence>
<dbReference type="GO" id="GO:0044715">
    <property type="term" value="F:8-oxo-dGDP phosphatase activity"/>
    <property type="evidence" value="ECO:0007669"/>
    <property type="project" value="TreeGrafter"/>
</dbReference>
<dbReference type="PANTHER" id="PTHR13622:SF8">
    <property type="entry name" value="THIAMIN PYROPHOSPHOKINASE 1"/>
    <property type="match status" value="1"/>
</dbReference>
<dbReference type="CDD" id="cd03676">
    <property type="entry name" value="NUDIX_Tnr3_like"/>
    <property type="match status" value="1"/>
</dbReference>
<dbReference type="PANTHER" id="PTHR13622">
    <property type="entry name" value="THIAMIN PYROPHOSPHOKINASE"/>
    <property type="match status" value="1"/>
</dbReference>
<dbReference type="AlphaFoldDB" id="A0A553PCV7"/>
<dbReference type="Gene3D" id="3.30.750.160">
    <property type="match status" value="1"/>
</dbReference>
<proteinExistence type="predicted"/>
<gene>
    <name evidence="2" type="ORF">TCAL_11207</name>
</gene>
<protein>
    <recommendedName>
        <fullName evidence="1">DUF4743 domain-containing protein</fullName>
    </recommendedName>
</protein>
<name>A0A553PCV7_TIGCA</name>
<accession>A0A553PCV7</accession>
<feature type="non-terminal residue" evidence="2">
    <location>
        <position position="375"/>
    </location>
</feature>
<evidence type="ECO:0000313" key="2">
    <source>
        <dbReference type="EMBL" id="TRY75519.1"/>
    </source>
</evidence>
<reference evidence="2 3" key="1">
    <citation type="journal article" date="2018" name="Nat. Ecol. Evol.">
        <title>Genomic signatures of mitonuclear coevolution across populations of Tigriopus californicus.</title>
        <authorList>
            <person name="Barreto F.S."/>
            <person name="Watson E.T."/>
            <person name="Lima T.G."/>
            <person name="Willett C.S."/>
            <person name="Edmands S."/>
            <person name="Li W."/>
            <person name="Burton R.S."/>
        </authorList>
    </citation>
    <scope>NUCLEOTIDE SEQUENCE [LARGE SCALE GENOMIC DNA]</scope>
    <source>
        <strain evidence="2 3">San Diego</strain>
    </source>
</reference>
<feature type="domain" description="DUF4743" evidence="1">
    <location>
        <begin position="2"/>
        <end position="108"/>
    </location>
</feature>
<dbReference type="OMA" id="HRRLEYP"/>